<proteinExistence type="predicted"/>
<dbReference type="Pfam" id="PF10076">
    <property type="entry name" value="Phage_Mu_Gp48"/>
    <property type="match status" value="1"/>
</dbReference>
<name>A9KKL0_LACP7</name>
<dbReference type="Proteomes" id="UP000000370">
    <property type="component" value="Chromosome"/>
</dbReference>
<dbReference type="InterPro" id="IPR018755">
    <property type="entry name" value="Phage_Mu_Gp48"/>
</dbReference>
<dbReference type="eggNOG" id="COG4385">
    <property type="taxonomic scope" value="Bacteria"/>
</dbReference>
<dbReference type="KEGG" id="cpy:Cphy_0794"/>
<evidence type="ECO:0008006" key="3">
    <source>
        <dbReference type="Google" id="ProtNLM"/>
    </source>
</evidence>
<dbReference type="EMBL" id="CP000885">
    <property type="protein sequence ID" value="ABX41181.1"/>
    <property type="molecule type" value="Genomic_DNA"/>
</dbReference>
<dbReference type="OrthoDB" id="1851194at2"/>
<organism evidence="1 2">
    <name type="scientific">Lachnoclostridium phytofermentans (strain ATCC 700394 / DSM 18823 / ISDg)</name>
    <name type="common">Clostridium phytofermentans</name>
    <dbReference type="NCBI Taxonomy" id="357809"/>
    <lineage>
        <taxon>Bacteria</taxon>
        <taxon>Bacillati</taxon>
        <taxon>Bacillota</taxon>
        <taxon>Clostridia</taxon>
        <taxon>Lachnospirales</taxon>
        <taxon>Lachnospiraceae</taxon>
    </lineage>
</organism>
<keyword evidence="2" id="KW-1185">Reference proteome</keyword>
<dbReference type="STRING" id="357809.Cphy_0794"/>
<accession>A9KKL0</accession>
<reference evidence="2" key="1">
    <citation type="submission" date="2007-11" db="EMBL/GenBank/DDBJ databases">
        <title>Complete genome sequence of Clostridium phytofermentans ISDg.</title>
        <authorList>
            <person name="Leschine S.B."/>
            <person name="Warnick T.A."/>
            <person name="Blanchard J.L."/>
            <person name="Schnell D.J."/>
            <person name="Petit E.L."/>
            <person name="LaTouf W.G."/>
            <person name="Copeland A."/>
            <person name="Lucas S."/>
            <person name="Lapidus A."/>
            <person name="Barry K."/>
            <person name="Glavina del Rio T."/>
            <person name="Dalin E."/>
            <person name="Tice H."/>
            <person name="Pitluck S."/>
            <person name="Kiss H."/>
            <person name="Brettin T."/>
            <person name="Bruce D."/>
            <person name="Detter J.C."/>
            <person name="Han C."/>
            <person name="Kuske C."/>
            <person name="Schmutz J."/>
            <person name="Larimer F."/>
            <person name="Land M."/>
            <person name="Hauser L."/>
            <person name="Kyrpides N."/>
            <person name="Kim E.A."/>
            <person name="Richardson P."/>
        </authorList>
    </citation>
    <scope>NUCLEOTIDE SEQUENCE [LARGE SCALE GENOMIC DNA]</scope>
    <source>
        <strain evidence="2">ATCC 700394 / DSM 18823 / ISDg</strain>
    </source>
</reference>
<dbReference type="AlphaFoldDB" id="A9KKL0"/>
<gene>
    <name evidence="1" type="ordered locus">Cphy_0794</name>
</gene>
<dbReference type="HOGENOM" id="CLU_111488_0_0_9"/>
<dbReference type="RefSeq" id="WP_012198826.1">
    <property type="nucleotide sequence ID" value="NC_010001.1"/>
</dbReference>
<evidence type="ECO:0000313" key="1">
    <source>
        <dbReference type="EMBL" id="ABX41181.1"/>
    </source>
</evidence>
<evidence type="ECO:0000313" key="2">
    <source>
        <dbReference type="Proteomes" id="UP000000370"/>
    </source>
</evidence>
<sequence length="179" mass="20950">MKTNLMEYLPGVFQEIREYRTITTVQDADLDRVKTEITNVLKNQYVNELDRNGCKRYEKILGVKPMDTDTIEERRFRILTRVNEQLPYTIRGVGKRLSDLCGEDGYIIRMDKEKYILEVKVALSAKKNVEAVKSLMERITPCNLILSVTLLYNTHEIVSAFTHDELSAFLHSRIREEEF</sequence>
<protein>
    <recommendedName>
        <fullName evidence="3">DUF2313 domain-containing protein</fullName>
    </recommendedName>
</protein>